<organism evidence="4 5">
    <name type="scientific">Exiguobacterium indicum</name>
    <dbReference type="NCBI Taxonomy" id="296995"/>
    <lineage>
        <taxon>Bacteria</taxon>
        <taxon>Bacillati</taxon>
        <taxon>Bacillota</taxon>
        <taxon>Bacilli</taxon>
        <taxon>Bacillales</taxon>
        <taxon>Bacillales Family XII. Incertae Sedis</taxon>
        <taxon>Exiguobacterium</taxon>
    </lineage>
</organism>
<dbReference type="RefSeq" id="WP_058266006.1">
    <property type="nucleotide sequence ID" value="NZ_FMYN01000007.1"/>
</dbReference>
<evidence type="ECO:0000313" key="4">
    <source>
        <dbReference type="EMBL" id="KSU47641.1"/>
    </source>
</evidence>
<dbReference type="InterPro" id="IPR036390">
    <property type="entry name" value="WH_DNA-bd_sf"/>
</dbReference>
<dbReference type="PANTHER" id="PTHR34580:SF1">
    <property type="entry name" value="PROTEIN PAFC"/>
    <property type="match status" value="1"/>
</dbReference>
<dbReference type="Proteomes" id="UP000053797">
    <property type="component" value="Unassembled WGS sequence"/>
</dbReference>
<sequence length="301" mass="35057">MKLERLLAIIFKLLHRSTISATQLAEELNVSQRTIYRDIETISAAGIPITSYHGTNGGFGIMENYKWDKTFLDTSSMVEVLSLVKSLSDQLNDQDLKKTLDRLSILTEEEQKNYLHIDLTHFSVDPSDLIDLQKSIKESKRISFQYISAQNEQTTREVDPLSLQYKFRTWYLYAYCHLRNDYREFKVSHILHLQRLTTSNMESHSLPKESPLVDPPRERIILRVHPQSIHLILNYFNHQSMIQEEDGSVTVTLMLPTPLNAEWLINILLSFRSGVVVIHPLYLQDVLKNEAKKIVRLYEDI</sequence>
<keyword evidence="2" id="KW-0804">Transcription</keyword>
<feature type="domain" description="HTH deoR-type" evidence="3">
    <location>
        <begin position="2"/>
        <end position="57"/>
    </location>
</feature>
<dbReference type="InterPro" id="IPR013196">
    <property type="entry name" value="HTH_11"/>
</dbReference>
<comment type="caution">
    <text evidence="4">The sequence shown here is derived from an EMBL/GenBank/DDBJ whole genome shotgun (WGS) entry which is preliminary data.</text>
</comment>
<dbReference type="OrthoDB" id="9815009at2"/>
<dbReference type="AlphaFoldDB" id="A0A0V8GBJ8"/>
<dbReference type="SUPFAM" id="SSF46785">
    <property type="entry name" value="Winged helix' DNA-binding domain"/>
    <property type="match status" value="1"/>
</dbReference>
<evidence type="ECO:0000256" key="1">
    <source>
        <dbReference type="ARBA" id="ARBA00023015"/>
    </source>
</evidence>
<dbReference type="InterPro" id="IPR028349">
    <property type="entry name" value="PafC-like"/>
</dbReference>
<reference evidence="4 5" key="1">
    <citation type="journal article" date="2015" name="Int. J. Syst. Evol. Microbiol.">
        <title>Exiguobacterium enclense sp. nov., isolated from sediment.</title>
        <authorList>
            <person name="Dastager S.G."/>
            <person name="Mawlankar R."/>
            <person name="Sonalkar V.V."/>
            <person name="Thorat M.N."/>
            <person name="Mual P."/>
            <person name="Verma A."/>
            <person name="Krishnamurthi S."/>
            <person name="Tang S.K."/>
            <person name="Li W.J."/>
        </authorList>
    </citation>
    <scope>NUCLEOTIDE SEQUENCE [LARGE SCALE GENOMIC DNA]</scope>
    <source>
        <strain evidence="4 5">NIO-1109</strain>
    </source>
</reference>
<evidence type="ECO:0000259" key="3">
    <source>
        <dbReference type="PROSITE" id="PS51000"/>
    </source>
</evidence>
<name>A0A0V8GBJ8_9BACL</name>
<dbReference type="Gene3D" id="1.10.10.10">
    <property type="entry name" value="Winged helix-like DNA-binding domain superfamily/Winged helix DNA-binding domain"/>
    <property type="match status" value="1"/>
</dbReference>
<dbReference type="InterPro" id="IPR001034">
    <property type="entry name" value="DeoR_HTH"/>
</dbReference>
<dbReference type="EMBL" id="LNQL01000007">
    <property type="protein sequence ID" value="KSU47641.1"/>
    <property type="molecule type" value="Genomic_DNA"/>
</dbReference>
<evidence type="ECO:0000256" key="2">
    <source>
        <dbReference type="ARBA" id="ARBA00023163"/>
    </source>
</evidence>
<evidence type="ECO:0000313" key="5">
    <source>
        <dbReference type="Proteomes" id="UP000053797"/>
    </source>
</evidence>
<dbReference type="Pfam" id="PF13280">
    <property type="entry name" value="WYL"/>
    <property type="match status" value="1"/>
</dbReference>
<dbReference type="PIRSF" id="PIRSF016838">
    <property type="entry name" value="PafC"/>
    <property type="match status" value="1"/>
</dbReference>
<dbReference type="Pfam" id="PF25583">
    <property type="entry name" value="WCX"/>
    <property type="match status" value="1"/>
</dbReference>
<protein>
    <recommendedName>
        <fullName evidence="3">HTH deoR-type domain-containing protein</fullName>
    </recommendedName>
</protein>
<dbReference type="GO" id="GO:0003700">
    <property type="term" value="F:DNA-binding transcription factor activity"/>
    <property type="evidence" value="ECO:0007669"/>
    <property type="project" value="InterPro"/>
</dbReference>
<dbReference type="InterPro" id="IPR036388">
    <property type="entry name" value="WH-like_DNA-bd_sf"/>
</dbReference>
<dbReference type="Pfam" id="PF08279">
    <property type="entry name" value="HTH_11"/>
    <property type="match status" value="1"/>
</dbReference>
<accession>A0A0V8GBJ8</accession>
<proteinExistence type="predicted"/>
<dbReference type="PROSITE" id="PS51000">
    <property type="entry name" value="HTH_DEOR_2"/>
    <property type="match status" value="1"/>
</dbReference>
<dbReference type="InterPro" id="IPR057727">
    <property type="entry name" value="WCX_dom"/>
</dbReference>
<dbReference type="PANTHER" id="PTHR34580">
    <property type="match status" value="1"/>
</dbReference>
<gene>
    <name evidence="4" type="ORF">AS033_15415</name>
</gene>
<dbReference type="PROSITE" id="PS52050">
    <property type="entry name" value="WYL"/>
    <property type="match status" value="1"/>
</dbReference>
<dbReference type="SMART" id="SM00420">
    <property type="entry name" value="HTH_DEOR"/>
    <property type="match status" value="1"/>
</dbReference>
<keyword evidence="1" id="KW-0805">Transcription regulation</keyword>
<dbReference type="InterPro" id="IPR026881">
    <property type="entry name" value="WYL_dom"/>
</dbReference>
<dbReference type="InterPro" id="IPR051534">
    <property type="entry name" value="CBASS_pafABC_assoc_protein"/>
</dbReference>